<gene>
    <name evidence="3" type="ORF">C7382_10826</name>
</gene>
<organism evidence="3 4">
    <name type="scientific">Porphyromonas loveana</name>
    <dbReference type="NCBI Taxonomy" id="1884669"/>
    <lineage>
        <taxon>Bacteria</taxon>
        <taxon>Pseudomonadati</taxon>
        <taxon>Bacteroidota</taxon>
        <taxon>Bacteroidia</taxon>
        <taxon>Bacteroidales</taxon>
        <taxon>Porphyromonadaceae</taxon>
        <taxon>Porphyromonas</taxon>
    </lineage>
</organism>
<dbReference type="Gene3D" id="3.30.910.20">
    <property type="entry name" value="Skp domain"/>
    <property type="match status" value="1"/>
</dbReference>
<reference evidence="3 4" key="1">
    <citation type="submission" date="2018-04" db="EMBL/GenBank/DDBJ databases">
        <title>Genomic Encyclopedia of Type Strains, Phase IV (KMG-IV): sequencing the most valuable type-strain genomes for metagenomic binning, comparative biology and taxonomic classification.</title>
        <authorList>
            <person name="Goeker M."/>
        </authorList>
    </citation>
    <scope>NUCLEOTIDE SEQUENCE [LARGE SCALE GENOMIC DNA]</scope>
    <source>
        <strain evidence="3 4">DSM 28520</strain>
    </source>
</reference>
<dbReference type="PANTHER" id="PTHR35089:SF1">
    <property type="entry name" value="CHAPERONE PROTEIN SKP"/>
    <property type="match status" value="1"/>
</dbReference>
<dbReference type="SMART" id="SM00935">
    <property type="entry name" value="OmpH"/>
    <property type="match status" value="1"/>
</dbReference>
<comment type="similarity">
    <text evidence="1">Belongs to the Skp family.</text>
</comment>
<protein>
    <submittedName>
        <fullName evidence="3">Periplasmic chaperone for outer membrane proteins Skp</fullName>
    </submittedName>
</protein>
<dbReference type="SUPFAM" id="SSF111384">
    <property type="entry name" value="OmpH-like"/>
    <property type="match status" value="1"/>
</dbReference>
<evidence type="ECO:0000256" key="2">
    <source>
        <dbReference type="ARBA" id="ARBA00022729"/>
    </source>
</evidence>
<keyword evidence="4" id="KW-1185">Reference proteome</keyword>
<dbReference type="InterPro" id="IPR024930">
    <property type="entry name" value="Skp_dom_sf"/>
</dbReference>
<comment type="caution">
    <text evidence="3">The sequence shown here is derived from an EMBL/GenBank/DDBJ whole genome shotgun (WGS) entry which is preliminary data.</text>
</comment>
<dbReference type="Pfam" id="PF03938">
    <property type="entry name" value="OmpH"/>
    <property type="match status" value="1"/>
</dbReference>
<dbReference type="GO" id="GO:0051082">
    <property type="term" value="F:unfolded protein binding"/>
    <property type="evidence" value="ECO:0007669"/>
    <property type="project" value="InterPro"/>
</dbReference>
<dbReference type="GeneID" id="94550808"/>
<evidence type="ECO:0000313" key="3">
    <source>
        <dbReference type="EMBL" id="PVZ09837.1"/>
    </source>
</evidence>
<evidence type="ECO:0000313" key="4">
    <source>
        <dbReference type="Proteomes" id="UP000245462"/>
    </source>
</evidence>
<sequence length="207" mass="23587">MKQIHFIIEAVLAIAIIVLFFMMPRSSASKSAINPRAEQAAATLPIAYVRMDSLASQYEYNRDLNRDLAAEAEQSRRTLATKLSAMQKAAEDFQRRLRTNAFVSEDAARAEQEKIMKMQEEGQKLELSMSQALANKQAEANEKMYQIVREQIAKMNKDGKYRYILTNVGLENLLYADSALDITDDVVKYLNEHYQKEIKNATPAKDK</sequence>
<keyword evidence="2" id="KW-0732">Signal</keyword>
<name>A0A2U1FCB9_9PORP</name>
<dbReference type="PANTHER" id="PTHR35089">
    <property type="entry name" value="CHAPERONE PROTEIN SKP"/>
    <property type="match status" value="1"/>
</dbReference>
<dbReference type="EMBL" id="QEKY01000008">
    <property type="protein sequence ID" value="PVZ09837.1"/>
    <property type="molecule type" value="Genomic_DNA"/>
</dbReference>
<dbReference type="OrthoDB" id="1493259at2"/>
<evidence type="ECO:0000256" key="1">
    <source>
        <dbReference type="ARBA" id="ARBA00009091"/>
    </source>
</evidence>
<dbReference type="Proteomes" id="UP000245462">
    <property type="component" value="Unassembled WGS sequence"/>
</dbReference>
<dbReference type="InterPro" id="IPR005632">
    <property type="entry name" value="Chaperone_Skp"/>
</dbReference>
<dbReference type="GO" id="GO:0005829">
    <property type="term" value="C:cytosol"/>
    <property type="evidence" value="ECO:0007669"/>
    <property type="project" value="TreeGrafter"/>
</dbReference>
<accession>A0A2U1FCB9</accession>
<proteinExistence type="inferred from homology"/>
<dbReference type="GO" id="GO:0050821">
    <property type="term" value="P:protein stabilization"/>
    <property type="evidence" value="ECO:0007669"/>
    <property type="project" value="TreeGrafter"/>
</dbReference>
<dbReference type="RefSeq" id="WP_116679342.1">
    <property type="nucleotide sequence ID" value="NZ_JBGXZY010000088.1"/>
</dbReference>
<dbReference type="AlphaFoldDB" id="A0A2U1FCB9"/>